<feature type="transmembrane region" description="Helical" evidence="6">
    <location>
        <begin position="332"/>
        <end position="352"/>
    </location>
</feature>
<proteinExistence type="predicted"/>
<dbReference type="Proteomes" id="UP000318733">
    <property type="component" value="Unassembled WGS sequence"/>
</dbReference>
<keyword evidence="3 6" id="KW-0812">Transmembrane</keyword>
<comment type="subcellular location">
    <subcellularLocation>
        <location evidence="1">Cell membrane</location>
        <topology evidence="1">Multi-pass membrane protein</topology>
    </subcellularLocation>
</comment>
<evidence type="ECO:0000259" key="8">
    <source>
        <dbReference type="Pfam" id="PF12704"/>
    </source>
</evidence>
<dbReference type="EMBL" id="VLPK01000001">
    <property type="protein sequence ID" value="TSJ43037.1"/>
    <property type="molecule type" value="Genomic_DNA"/>
</dbReference>
<dbReference type="PANTHER" id="PTHR30572:SF18">
    <property type="entry name" value="ABC-TYPE MACROLIDE FAMILY EXPORT SYSTEM PERMEASE COMPONENT 2"/>
    <property type="match status" value="1"/>
</dbReference>
<evidence type="ECO:0000259" key="7">
    <source>
        <dbReference type="Pfam" id="PF02687"/>
    </source>
</evidence>
<feature type="transmembrane region" description="Helical" evidence="6">
    <location>
        <begin position="278"/>
        <end position="300"/>
    </location>
</feature>
<dbReference type="AlphaFoldDB" id="A0A556MT29"/>
<feature type="domain" description="MacB-like periplasmic core" evidence="8">
    <location>
        <begin position="491"/>
        <end position="592"/>
    </location>
</feature>
<gene>
    <name evidence="9" type="ORF">FO440_02270</name>
</gene>
<keyword evidence="10" id="KW-1185">Reference proteome</keyword>
<evidence type="ECO:0000256" key="2">
    <source>
        <dbReference type="ARBA" id="ARBA00022475"/>
    </source>
</evidence>
<evidence type="ECO:0000313" key="10">
    <source>
        <dbReference type="Proteomes" id="UP000318733"/>
    </source>
</evidence>
<feature type="domain" description="ABC3 transporter permease C-terminal" evidence="7">
    <location>
        <begin position="666"/>
        <end position="775"/>
    </location>
</feature>
<dbReference type="InterPro" id="IPR003838">
    <property type="entry name" value="ABC3_permease_C"/>
</dbReference>
<dbReference type="GO" id="GO:0022857">
    <property type="term" value="F:transmembrane transporter activity"/>
    <property type="evidence" value="ECO:0007669"/>
    <property type="project" value="TreeGrafter"/>
</dbReference>
<feature type="transmembrane region" description="Helical" evidence="6">
    <location>
        <begin position="741"/>
        <end position="765"/>
    </location>
</feature>
<accession>A0A556MT29</accession>
<dbReference type="Pfam" id="PF12704">
    <property type="entry name" value="MacB_PCD"/>
    <property type="match status" value="2"/>
</dbReference>
<feature type="transmembrane region" description="Helical" evidence="6">
    <location>
        <begin position="421"/>
        <end position="440"/>
    </location>
</feature>
<feature type="transmembrane region" description="Helical" evidence="6">
    <location>
        <begin position="21"/>
        <end position="42"/>
    </location>
</feature>
<dbReference type="PANTHER" id="PTHR30572">
    <property type="entry name" value="MEMBRANE COMPONENT OF TRANSPORTER-RELATED"/>
    <property type="match status" value="1"/>
</dbReference>
<keyword evidence="5 6" id="KW-0472">Membrane</keyword>
<organism evidence="9 10">
    <name type="scientific">Mucilaginibacter corticis</name>
    <dbReference type="NCBI Taxonomy" id="2597670"/>
    <lineage>
        <taxon>Bacteria</taxon>
        <taxon>Pseudomonadati</taxon>
        <taxon>Bacteroidota</taxon>
        <taxon>Sphingobacteriia</taxon>
        <taxon>Sphingobacteriales</taxon>
        <taxon>Sphingobacteriaceae</taxon>
        <taxon>Mucilaginibacter</taxon>
    </lineage>
</organism>
<evidence type="ECO:0000313" key="9">
    <source>
        <dbReference type="EMBL" id="TSJ43037.1"/>
    </source>
</evidence>
<feature type="domain" description="ABC3 transporter permease C-terminal" evidence="7">
    <location>
        <begin position="284"/>
        <end position="392"/>
    </location>
</feature>
<feature type="transmembrane region" description="Helical" evidence="6">
    <location>
        <begin position="372"/>
        <end position="393"/>
    </location>
</feature>
<feature type="transmembrane region" description="Helical" evidence="6">
    <location>
        <begin position="715"/>
        <end position="735"/>
    </location>
</feature>
<dbReference type="InterPro" id="IPR025857">
    <property type="entry name" value="MacB_PCD"/>
</dbReference>
<dbReference type="InterPro" id="IPR050250">
    <property type="entry name" value="Macrolide_Exporter_MacB"/>
</dbReference>
<dbReference type="PROSITE" id="PS51257">
    <property type="entry name" value="PROKAR_LIPOPROTEIN"/>
    <property type="match status" value="1"/>
</dbReference>
<comment type="caution">
    <text evidence="9">The sequence shown here is derived from an EMBL/GenBank/DDBJ whole genome shotgun (WGS) entry which is preliminary data.</text>
</comment>
<evidence type="ECO:0000256" key="1">
    <source>
        <dbReference type="ARBA" id="ARBA00004651"/>
    </source>
</evidence>
<evidence type="ECO:0000256" key="6">
    <source>
        <dbReference type="SAM" id="Phobius"/>
    </source>
</evidence>
<evidence type="ECO:0000256" key="4">
    <source>
        <dbReference type="ARBA" id="ARBA00022989"/>
    </source>
</evidence>
<dbReference type="GO" id="GO:0005886">
    <property type="term" value="C:plasma membrane"/>
    <property type="evidence" value="ECO:0007669"/>
    <property type="project" value="UniProtKB-SubCell"/>
</dbReference>
<protein>
    <submittedName>
        <fullName evidence="9">FtsX-like permease family protein</fullName>
    </submittedName>
</protein>
<keyword evidence="4 6" id="KW-1133">Transmembrane helix</keyword>
<evidence type="ECO:0000256" key="3">
    <source>
        <dbReference type="ARBA" id="ARBA00022692"/>
    </source>
</evidence>
<evidence type="ECO:0000256" key="5">
    <source>
        <dbReference type="ARBA" id="ARBA00023136"/>
    </source>
</evidence>
<dbReference type="Pfam" id="PF02687">
    <property type="entry name" value="FtsX"/>
    <property type="match status" value="2"/>
</dbReference>
<keyword evidence="2" id="KW-1003">Cell membrane</keyword>
<feature type="domain" description="MacB-like periplasmic core" evidence="8">
    <location>
        <begin position="20"/>
        <end position="205"/>
    </location>
</feature>
<dbReference type="OrthoDB" id="1451596at2"/>
<reference evidence="9 10" key="1">
    <citation type="submission" date="2019-07" db="EMBL/GenBank/DDBJ databases">
        <authorList>
            <person name="Huq M.A."/>
        </authorList>
    </citation>
    <scope>NUCLEOTIDE SEQUENCE [LARGE SCALE GENOMIC DNA]</scope>
    <source>
        <strain evidence="9 10">MAH-19</strain>
    </source>
</reference>
<feature type="transmembrane region" description="Helical" evidence="6">
    <location>
        <begin position="666"/>
        <end position="688"/>
    </location>
</feature>
<dbReference type="RefSeq" id="WP_144246602.1">
    <property type="nucleotide sequence ID" value="NZ_VLPK01000001.1"/>
</dbReference>
<sequence>MIKNYFKIAFRNISRNLGYTFLNVFGLTLGVAACLAIFLIVLNELGYDSHNSKADRTYRVTLHALDYNANVSMGIIPTMRTYFPQLEHATQVFYQKDVNIKIGENRFAEKNLLMSDSELDKLFDYQWLAGNHNTALSDPNSVVLTESLAKKYFPHNNAMGQLINFGDKNAKVTGVIKDVPANTSLPVGMILSLNTYQDQFKRMAAHFWNIAGGSYAYIVIPQNYSIHTLEKQMPDYIKKTWGKDVGADVVMPLQPLKDVHFDQRYINNIITPTSKDTYYALIGVALLIIITACINFINLATARAIKRAKEVGVRKVLGASRPQLINQFMGEITVMVLISVLLGVGICALFLSQANAWMSIDISPDQILQPEVLSWIAAITIIVILCAGLYPAFVQSAFQPVDSFKNNSGVTSGGLTLRKGLVVMQFTISQMLIVGTLIVASQMDFFRNQDLGFNKDAVISVNMPMPEKREVFQQELTSLPGVKECSMSSGAPSYNDSWSPFSAAALGFPKNNVTEIKFIDEKYTDMFGLTMLAGQKITRKAESDTLHKVVVNETLMHDLAIQDPQKLINQRINVSGDMATVIGVVKDFQSESKHKKRRACVLEYVPRGFFNASIRLQAKNMPATIAAIGKQWHQLFPDNIFKYEFIYEHIAAMYTQEQKVYTAFQLFAGIAILIGCLGLYGLIAFAASQRTKEVGIRKVLGAPLHSIVGLFTREFALLIVIAFLIAAPLGYFIMHKWLQNFAYHISIGPSIFFVAIASSLVIAAFTTAHQTLKAALANPVKSLRSE</sequence>
<name>A0A556MT29_9SPHI</name>